<evidence type="ECO:0000313" key="3">
    <source>
        <dbReference type="Proteomes" id="UP000433883"/>
    </source>
</evidence>
<dbReference type="EMBL" id="WNWQ01000135">
    <property type="protein sequence ID" value="KAE9977269.1"/>
    <property type="molecule type" value="Genomic_DNA"/>
</dbReference>
<feature type="region of interest" description="Disordered" evidence="1">
    <location>
        <begin position="1"/>
        <end position="24"/>
    </location>
</feature>
<accession>A0A8H3UYV2</accession>
<dbReference type="Proteomes" id="UP000433883">
    <property type="component" value="Unassembled WGS sequence"/>
</dbReference>
<gene>
    <name evidence="2" type="ORF">BLS_001525</name>
</gene>
<feature type="compositionally biased region" description="Basic and acidic residues" evidence="1">
    <location>
        <begin position="1"/>
        <end position="10"/>
    </location>
</feature>
<evidence type="ECO:0000313" key="2">
    <source>
        <dbReference type="EMBL" id="KAE9977269.1"/>
    </source>
</evidence>
<proteinExistence type="predicted"/>
<reference evidence="2 3" key="1">
    <citation type="submission" date="2019-11" db="EMBL/GenBank/DDBJ databases">
        <title>Venturia inaequalis Genome Resource.</title>
        <authorList>
            <person name="Lichtner F.J."/>
        </authorList>
    </citation>
    <scope>NUCLEOTIDE SEQUENCE [LARGE SCALE GENOMIC DNA]</scope>
    <source>
        <strain evidence="2">Bline_iso_100314</strain>
    </source>
</reference>
<evidence type="ECO:0000256" key="1">
    <source>
        <dbReference type="SAM" id="MobiDB-lite"/>
    </source>
</evidence>
<dbReference type="PANTHER" id="PTHR38790">
    <property type="entry name" value="2EXR DOMAIN-CONTAINING PROTEIN-RELATED"/>
    <property type="match status" value="1"/>
</dbReference>
<name>A0A8H3UYV2_VENIN</name>
<feature type="compositionally biased region" description="Polar residues" evidence="1">
    <location>
        <begin position="11"/>
        <end position="24"/>
    </location>
</feature>
<organism evidence="2 3">
    <name type="scientific">Venturia inaequalis</name>
    <name type="common">Apple scab fungus</name>
    <dbReference type="NCBI Taxonomy" id="5025"/>
    <lineage>
        <taxon>Eukaryota</taxon>
        <taxon>Fungi</taxon>
        <taxon>Dikarya</taxon>
        <taxon>Ascomycota</taxon>
        <taxon>Pezizomycotina</taxon>
        <taxon>Dothideomycetes</taxon>
        <taxon>Pleosporomycetidae</taxon>
        <taxon>Venturiales</taxon>
        <taxon>Venturiaceae</taxon>
        <taxon>Venturia</taxon>
    </lineage>
</organism>
<comment type="caution">
    <text evidence="2">The sequence shown here is derived from an EMBL/GenBank/DDBJ whole genome shotgun (WGS) entry which is preliminary data.</text>
</comment>
<dbReference type="PANTHER" id="PTHR38790:SF4">
    <property type="entry name" value="2EXR DOMAIN-CONTAINING PROTEIN"/>
    <property type="match status" value="1"/>
</dbReference>
<dbReference type="AlphaFoldDB" id="A0A8H3UYV2"/>
<protein>
    <submittedName>
        <fullName evidence="2">Uncharacterized protein</fullName>
    </submittedName>
</protein>
<sequence length="427" mass="48104">MSSSDSDRAHSPTSSTSAQSPRTSIAQPSALLSLPFPLRRQIWTSVLWPKGSSNVHLLRTCQQIHRETAPILLEQPLIFRSQTELFIWLEQIQGRNLDGVKSLTLYVQDLDILSLEDDLSWPDASLMELYQLEADKILSMLKPLSGVQDLRIYHPVAVQSYLYESFFTMILKKIGPRFPGLRKFSYHSDGHPVDFLKSLTSLRELRFTGYSKSTPMETLSALSRLRHLTRVELIPPIIPEVNGGIDIDSGLPSTLSVTRDVIKGLRRLERISIREVSDYLMSPAYLTASFMQSVNSRHRTSLQRFEVAVKFTPDAPCQRAIQTLLQSSALRHVGLVWPKLDERITRTLSRSVQTLRVAPFADRPSHLALTELRARRSELPNLHTLFLVCNWDSNKLSSQSTSAPAFKAAMQALSNLGVQTIIECGSD</sequence>